<dbReference type="AlphaFoldDB" id="A0A161XRB2"/>
<reference evidence="1" key="1">
    <citation type="journal article" date="2016" name="Nat. Genet.">
        <title>A high-quality carrot genome assembly provides new insights into carotenoid accumulation and asterid genome evolution.</title>
        <authorList>
            <person name="Iorizzo M."/>
            <person name="Ellison S."/>
            <person name="Senalik D."/>
            <person name="Zeng P."/>
            <person name="Satapoomin P."/>
            <person name="Huang J."/>
            <person name="Bowman M."/>
            <person name="Iovene M."/>
            <person name="Sanseverino W."/>
            <person name="Cavagnaro P."/>
            <person name="Yildiz M."/>
            <person name="Macko-Podgorni A."/>
            <person name="Moranska E."/>
            <person name="Grzebelus E."/>
            <person name="Grzebelus D."/>
            <person name="Ashrafi H."/>
            <person name="Zheng Z."/>
            <person name="Cheng S."/>
            <person name="Spooner D."/>
            <person name="Van Deynze A."/>
            <person name="Simon P."/>
        </authorList>
    </citation>
    <scope>NUCLEOTIDE SEQUENCE [LARGE SCALE GENOMIC DNA]</scope>
    <source>
        <tissue evidence="1">Leaf</tissue>
    </source>
</reference>
<reference evidence="2" key="2">
    <citation type="submission" date="2022-03" db="EMBL/GenBank/DDBJ databases">
        <title>Draft title - Genomic analysis of global carrot germplasm unveils the trajectory of domestication and the origin of high carotenoid orange carrot.</title>
        <authorList>
            <person name="Iorizzo M."/>
            <person name="Ellison S."/>
            <person name="Senalik D."/>
            <person name="Macko-Podgorni A."/>
            <person name="Grzebelus D."/>
            <person name="Bostan H."/>
            <person name="Rolling W."/>
            <person name="Curaba J."/>
            <person name="Simon P."/>
        </authorList>
    </citation>
    <scope>NUCLEOTIDE SEQUENCE</scope>
    <source>
        <tissue evidence="2">Leaf</tissue>
    </source>
</reference>
<proteinExistence type="predicted"/>
<sequence length="317" mass="35768">MISVSELDAQDMNFDFLEEWFSVIRKCTLADLILPRIVWLHCDGLPSSAWTKDNWVKIIGDWGYIISEPSNKTRCGMLQKLKICIQTHKTLNISETLKVVIDGLSYWVVIKESKVEFDAQDIITPLRHFDDEPPSPEARETASPLFVIASLDSWKARLSPPSSSNDLSSQSFPIEALADDSSNIIQDSQTEHLGSNNFEAKVDMATLSLGKRLGRPRKCKHLNNFFNFTTKSKRPRLRGAPPKEKAAKRKKKSVQILVNLHPQDHLVLIPSKLPEIQEIAKDILATSELMGLTSTEDRALVLARITQSLEQNEQNLP</sequence>
<gene>
    <name evidence="1" type="ORF">DCAR_017391</name>
    <name evidence="2" type="ORF">DCAR_0519928</name>
</gene>
<organism evidence="1">
    <name type="scientific">Daucus carota subsp. sativus</name>
    <name type="common">Carrot</name>
    <dbReference type="NCBI Taxonomy" id="79200"/>
    <lineage>
        <taxon>Eukaryota</taxon>
        <taxon>Viridiplantae</taxon>
        <taxon>Streptophyta</taxon>
        <taxon>Embryophyta</taxon>
        <taxon>Tracheophyta</taxon>
        <taxon>Spermatophyta</taxon>
        <taxon>Magnoliopsida</taxon>
        <taxon>eudicotyledons</taxon>
        <taxon>Gunneridae</taxon>
        <taxon>Pentapetalae</taxon>
        <taxon>asterids</taxon>
        <taxon>campanulids</taxon>
        <taxon>Apiales</taxon>
        <taxon>Apiaceae</taxon>
        <taxon>Apioideae</taxon>
        <taxon>Scandiceae</taxon>
        <taxon>Daucinae</taxon>
        <taxon>Daucus</taxon>
        <taxon>Daucus sect. Daucus</taxon>
    </lineage>
</organism>
<evidence type="ECO:0000313" key="3">
    <source>
        <dbReference type="Proteomes" id="UP000077755"/>
    </source>
</evidence>
<dbReference type="EMBL" id="LNRQ01000005">
    <property type="protein sequence ID" value="KZM94146.1"/>
    <property type="molecule type" value="Genomic_DNA"/>
</dbReference>
<evidence type="ECO:0008006" key="4">
    <source>
        <dbReference type="Google" id="ProtNLM"/>
    </source>
</evidence>
<keyword evidence="3" id="KW-1185">Reference proteome</keyword>
<protein>
    <recommendedName>
        <fullName evidence="4">DUF4283 domain-containing protein</fullName>
    </recommendedName>
</protein>
<evidence type="ECO:0000313" key="2">
    <source>
        <dbReference type="EMBL" id="WOH00562.1"/>
    </source>
</evidence>
<dbReference type="Proteomes" id="UP000077755">
    <property type="component" value="Chromosome 5"/>
</dbReference>
<dbReference type="Gramene" id="KZM94146">
    <property type="protein sequence ID" value="KZM94146"/>
    <property type="gene ID" value="DCAR_017391"/>
</dbReference>
<accession>A0A161XRB2</accession>
<name>A0A161XRB2_DAUCS</name>
<evidence type="ECO:0000313" key="1">
    <source>
        <dbReference type="EMBL" id="KZM94146.1"/>
    </source>
</evidence>
<dbReference type="EMBL" id="CP093347">
    <property type="protein sequence ID" value="WOH00562.1"/>
    <property type="molecule type" value="Genomic_DNA"/>
</dbReference>